<feature type="compositionally biased region" description="Polar residues" evidence="1">
    <location>
        <begin position="10"/>
        <end position="21"/>
    </location>
</feature>
<dbReference type="EMBL" id="AEUV02000002">
    <property type="protein sequence ID" value="EHI73712.1"/>
    <property type="molecule type" value="Genomic_DNA"/>
</dbReference>
<dbReference type="AlphaFoldDB" id="G5JQQ9"/>
<sequence length="66" mass="7342">MEENNEFESAFSTGKENNSPIFSGRDTKPVPEKKDAKSFKKGLILAFGGVIGFTFLIVLVVFIMNR</sequence>
<organism evidence="3 4">
    <name type="scientific">Streptococcus criceti HS-6</name>
    <dbReference type="NCBI Taxonomy" id="873449"/>
    <lineage>
        <taxon>Bacteria</taxon>
        <taxon>Bacillati</taxon>
        <taxon>Bacillota</taxon>
        <taxon>Bacilli</taxon>
        <taxon>Lactobacillales</taxon>
        <taxon>Streptococcaceae</taxon>
        <taxon>Streptococcus</taxon>
    </lineage>
</organism>
<comment type="caution">
    <text evidence="3">The sequence shown here is derived from an EMBL/GenBank/DDBJ whole genome shotgun (WGS) entry which is preliminary data.</text>
</comment>
<name>G5JQQ9_STRCG</name>
<proteinExistence type="predicted"/>
<dbReference type="OrthoDB" id="9972462at2"/>
<evidence type="ECO:0000256" key="1">
    <source>
        <dbReference type="SAM" id="MobiDB-lite"/>
    </source>
</evidence>
<keyword evidence="2" id="KW-0812">Transmembrane</keyword>
<reference evidence="3" key="1">
    <citation type="submission" date="2011-07" db="EMBL/GenBank/DDBJ databases">
        <authorList>
            <person name="Stanhope M.J."/>
            <person name="Durkin A.S."/>
            <person name="Hostetler J."/>
            <person name="Kim M."/>
            <person name="Radune D."/>
            <person name="Singh I."/>
            <person name="Town C.D."/>
        </authorList>
    </citation>
    <scope>NUCLEOTIDE SEQUENCE [LARGE SCALE GENOMIC DNA]</scope>
    <source>
        <strain evidence="3">HS-6</strain>
    </source>
</reference>
<protein>
    <submittedName>
        <fullName evidence="3">Uncharacterized protein</fullName>
    </submittedName>
</protein>
<keyword evidence="4" id="KW-1185">Reference proteome</keyword>
<evidence type="ECO:0000256" key="2">
    <source>
        <dbReference type="SAM" id="Phobius"/>
    </source>
</evidence>
<feature type="region of interest" description="Disordered" evidence="1">
    <location>
        <begin position="1"/>
        <end position="33"/>
    </location>
</feature>
<evidence type="ECO:0000313" key="4">
    <source>
        <dbReference type="Proteomes" id="UP000004322"/>
    </source>
</evidence>
<keyword evidence="2" id="KW-1133">Transmembrane helix</keyword>
<dbReference type="RefSeq" id="WP_004226016.1">
    <property type="nucleotide sequence ID" value="NZ_AEUV02000002.1"/>
</dbReference>
<accession>G5JQQ9</accession>
<dbReference type="Proteomes" id="UP000004322">
    <property type="component" value="Unassembled WGS sequence"/>
</dbReference>
<feature type="transmembrane region" description="Helical" evidence="2">
    <location>
        <begin position="43"/>
        <end position="64"/>
    </location>
</feature>
<evidence type="ECO:0000313" key="3">
    <source>
        <dbReference type="EMBL" id="EHI73712.1"/>
    </source>
</evidence>
<gene>
    <name evidence="3" type="ORF">STRCR_1863</name>
</gene>
<keyword evidence="2" id="KW-0472">Membrane</keyword>